<evidence type="ECO:0000313" key="5">
    <source>
        <dbReference type="Proteomes" id="UP000887023"/>
    </source>
</evidence>
<dbReference type="Pfam" id="PF00990">
    <property type="entry name" value="GGDEF"/>
    <property type="match status" value="1"/>
</dbReference>
<dbReference type="InterPro" id="IPR035919">
    <property type="entry name" value="EAL_sf"/>
</dbReference>
<reference evidence="4" key="1">
    <citation type="submission" date="2021-07" db="EMBL/GenBank/DDBJ databases">
        <title>Candidatus Kaistella beijingensis sp. nov. isolated from a municipal wastewater treatment plant is involved in sludge foaming.</title>
        <authorList>
            <person name="Song Y."/>
            <person name="Liu S.-J."/>
        </authorList>
    </citation>
    <scope>NUCLEOTIDE SEQUENCE</scope>
    <source>
        <strain evidence="4">DSM 43998</strain>
    </source>
</reference>
<feature type="domain" description="EAL" evidence="2">
    <location>
        <begin position="515"/>
        <end position="767"/>
    </location>
</feature>
<dbReference type="SUPFAM" id="SSF55073">
    <property type="entry name" value="Nucleotide cyclase"/>
    <property type="match status" value="1"/>
</dbReference>
<dbReference type="InterPro" id="IPR029787">
    <property type="entry name" value="Nucleotide_cyclase"/>
</dbReference>
<dbReference type="Gene3D" id="3.20.20.450">
    <property type="entry name" value="EAL domain"/>
    <property type="match status" value="1"/>
</dbReference>
<feature type="transmembrane region" description="Helical" evidence="1">
    <location>
        <begin position="242"/>
        <end position="260"/>
    </location>
</feature>
<dbReference type="EMBL" id="CP079105">
    <property type="protein sequence ID" value="QXQ14025.1"/>
    <property type="molecule type" value="Genomic_DNA"/>
</dbReference>
<dbReference type="NCBIfam" id="TIGR00254">
    <property type="entry name" value="GGDEF"/>
    <property type="match status" value="1"/>
</dbReference>
<dbReference type="PROSITE" id="PS50883">
    <property type="entry name" value="EAL"/>
    <property type="match status" value="1"/>
</dbReference>
<keyword evidence="1" id="KW-1133">Transmembrane helix</keyword>
<feature type="transmembrane region" description="Helical" evidence="1">
    <location>
        <begin position="119"/>
        <end position="138"/>
    </location>
</feature>
<feature type="transmembrane region" description="Helical" evidence="1">
    <location>
        <begin position="211"/>
        <end position="230"/>
    </location>
</feature>
<evidence type="ECO:0000256" key="1">
    <source>
        <dbReference type="SAM" id="Phobius"/>
    </source>
</evidence>
<dbReference type="RefSeq" id="WP_066471912.1">
    <property type="nucleotide sequence ID" value="NZ_CBCRUZ010000029.1"/>
</dbReference>
<feature type="transmembrane region" description="Helical" evidence="1">
    <location>
        <begin position="272"/>
        <end position="291"/>
    </location>
</feature>
<dbReference type="PANTHER" id="PTHR33121:SF70">
    <property type="entry name" value="SIGNALING PROTEIN YKOW"/>
    <property type="match status" value="1"/>
</dbReference>
<dbReference type="InterPro" id="IPR000160">
    <property type="entry name" value="GGDEF_dom"/>
</dbReference>
<feature type="transmembrane region" description="Helical" evidence="1">
    <location>
        <begin position="21"/>
        <end position="40"/>
    </location>
</feature>
<protein>
    <submittedName>
        <fullName evidence="4">Bifunctional diguanylate cyclase/phosphodiesterase</fullName>
    </submittedName>
</protein>
<feature type="transmembrane region" description="Helical" evidence="1">
    <location>
        <begin position="150"/>
        <end position="172"/>
    </location>
</feature>
<gene>
    <name evidence="4" type="ORF">KV203_00700</name>
</gene>
<keyword evidence="5" id="KW-1185">Reference proteome</keyword>
<feature type="domain" description="GGDEF" evidence="3">
    <location>
        <begin position="364"/>
        <end position="495"/>
    </location>
</feature>
<feature type="transmembrane region" description="Helical" evidence="1">
    <location>
        <begin position="80"/>
        <end position="99"/>
    </location>
</feature>
<dbReference type="SMART" id="SM00267">
    <property type="entry name" value="GGDEF"/>
    <property type="match status" value="1"/>
</dbReference>
<dbReference type="CDD" id="cd01949">
    <property type="entry name" value="GGDEF"/>
    <property type="match status" value="1"/>
</dbReference>
<name>A0ABX8SC50_9ACTN</name>
<keyword evidence="1" id="KW-0812">Transmembrane</keyword>
<dbReference type="SUPFAM" id="SSF141868">
    <property type="entry name" value="EAL domain-like"/>
    <property type="match status" value="1"/>
</dbReference>
<evidence type="ECO:0000259" key="2">
    <source>
        <dbReference type="PROSITE" id="PS50883"/>
    </source>
</evidence>
<evidence type="ECO:0000313" key="4">
    <source>
        <dbReference type="EMBL" id="QXQ14025.1"/>
    </source>
</evidence>
<accession>A0ABX8SC50</accession>
<dbReference type="CDD" id="cd01948">
    <property type="entry name" value="EAL"/>
    <property type="match status" value="1"/>
</dbReference>
<dbReference type="SMART" id="SM00052">
    <property type="entry name" value="EAL"/>
    <property type="match status" value="1"/>
</dbReference>
<feature type="transmembrane region" description="Helical" evidence="1">
    <location>
        <begin position="52"/>
        <end position="71"/>
    </location>
</feature>
<keyword evidence="1" id="KW-0472">Membrane</keyword>
<dbReference type="InterPro" id="IPR050706">
    <property type="entry name" value="Cyclic-di-GMP_PDE-like"/>
</dbReference>
<dbReference type="Proteomes" id="UP000887023">
    <property type="component" value="Chromosome"/>
</dbReference>
<feature type="transmembrane region" description="Helical" evidence="1">
    <location>
        <begin position="184"/>
        <end position="204"/>
    </location>
</feature>
<evidence type="ECO:0000259" key="3">
    <source>
        <dbReference type="PROSITE" id="PS50887"/>
    </source>
</evidence>
<proteinExistence type="predicted"/>
<dbReference type="PROSITE" id="PS50887">
    <property type="entry name" value="GGDEF"/>
    <property type="match status" value="1"/>
</dbReference>
<dbReference type="Gene3D" id="3.30.70.270">
    <property type="match status" value="1"/>
</dbReference>
<dbReference type="InterPro" id="IPR043128">
    <property type="entry name" value="Rev_trsase/Diguanyl_cyclase"/>
</dbReference>
<organism evidence="4 5">
    <name type="scientific">Skermania pinensis</name>
    <dbReference type="NCBI Taxonomy" id="39122"/>
    <lineage>
        <taxon>Bacteria</taxon>
        <taxon>Bacillati</taxon>
        <taxon>Actinomycetota</taxon>
        <taxon>Actinomycetes</taxon>
        <taxon>Mycobacteriales</taxon>
        <taxon>Gordoniaceae</taxon>
        <taxon>Skermania</taxon>
    </lineage>
</organism>
<sequence>MSVFTMSTHAHGQHVRPGHSTMYWLAHVVTVGLVVGYLVLTVPGANPAGFPLWEAVWLNLATLAAALLCWIRGRRGPLRLAWKLVALGIAAQVIGDQTWQLLVMHHVPRPPVSLADPFWLAYYPLIAGALIVIVRSRLAEVSAARILDGLLAGLATATLVIIVVFPAVLQHIDNQPLRAAVSLVYPVLDVLLLSVALATVSVFGWRPPRSVWWLCGATATWTLFDCIYNVQAADGKYVAGSWVDVIGLFAALLAALAPGWPQPATVPTYPRWLPFAAPFFATSSALVVLLVDSVAHVPPIASYLTAATVAASLARLATAVGDALRAGEHEFLALTDDLTGLPNRRSLYEQARTLLPEPGEPPGPPVALLLLDLDHFKDVNDSLGHAAGDLLLRTVAARLTSRLRREDVLVRLGGDEFALLLPDCGPSEALAVGSDLRAVLDEPVVLDDVRVQVGGSIGIALSPTHGTDIATLLRLADIAMYRAKAGPHSCQIYDPAPLPAISEVDSGNRANTRADMLLLEQLRTAIGKRQLAVFYQPQVRLDTGKIIGVEALVRWPHPEHGLLSPDKFLPLVHQNRLMQAMTNAVLDIALDDAAVFYQAGHRIPVSVNLFPPSFGDVDLPNRIAAELARRGLPPAALDVEITEQFMFGDPRRARVVLDQLHAQGVGIAVDDFGTGYSALSYLYDLAIDHVKLDRSFIEPITHDPRAAAITRSVIELAHTIGMTAIAEGVEDSITAALLTDFGCDHAQGYYYHKPMPYDDLMDLLARS</sequence>
<dbReference type="PANTHER" id="PTHR33121">
    <property type="entry name" value="CYCLIC DI-GMP PHOSPHODIESTERASE PDEF"/>
    <property type="match status" value="1"/>
</dbReference>
<dbReference type="InterPro" id="IPR001633">
    <property type="entry name" value="EAL_dom"/>
</dbReference>
<dbReference type="Pfam" id="PF00563">
    <property type="entry name" value="EAL"/>
    <property type="match status" value="1"/>
</dbReference>